<evidence type="ECO:0000313" key="1">
    <source>
        <dbReference type="EMBL" id="MFC0628039.1"/>
    </source>
</evidence>
<dbReference type="InterPro" id="IPR047990">
    <property type="entry name" value="DLW39-like"/>
</dbReference>
<keyword evidence="2" id="KW-1185">Reference proteome</keyword>
<protein>
    <submittedName>
        <fullName evidence="1">DLW-39 family protein</fullName>
    </submittedName>
</protein>
<reference evidence="1 2" key="1">
    <citation type="submission" date="2024-09" db="EMBL/GenBank/DDBJ databases">
        <authorList>
            <person name="Sun Q."/>
            <person name="Mori K."/>
        </authorList>
    </citation>
    <scope>NUCLEOTIDE SEQUENCE [LARGE SCALE GENOMIC DNA]</scope>
    <source>
        <strain evidence="1 2">CGMCC 1.15906</strain>
    </source>
</reference>
<evidence type="ECO:0000313" key="2">
    <source>
        <dbReference type="Proteomes" id="UP001589890"/>
    </source>
</evidence>
<dbReference type="EMBL" id="JBHLTC010000037">
    <property type="protein sequence ID" value="MFC0628039.1"/>
    <property type="molecule type" value="Genomic_DNA"/>
</dbReference>
<accession>A0ABV6QTR8</accession>
<organism evidence="1 2">
    <name type="scientific">Kribbella deserti</name>
    <dbReference type="NCBI Taxonomy" id="1926257"/>
    <lineage>
        <taxon>Bacteria</taxon>
        <taxon>Bacillati</taxon>
        <taxon>Actinomycetota</taxon>
        <taxon>Actinomycetes</taxon>
        <taxon>Propionibacteriales</taxon>
        <taxon>Kribbellaceae</taxon>
        <taxon>Kribbella</taxon>
    </lineage>
</organism>
<dbReference type="RefSeq" id="WP_380053507.1">
    <property type="nucleotide sequence ID" value="NZ_JBHLTC010000037.1"/>
</dbReference>
<name>A0ABV6QTR8_9ACTN</name>
<proteinExistence type="predicted"/>
<dbReference type="NCBIfam" id="NF038356">
    <property type="entry name" value="actino_DLW39"/>
    <property type="match status" value="1"/>
</dbReference>
<sequence>MFKKILLATVAGVGGYLVFKKTQQAKADQAKAEQDLWAEAVDPVTPGH</sequence>
<comment type="caution">
    <text evidence="1">The sequence shown here is derived from an EMBL/GenBank/DDBJ whole genome shotgun (WGS) entry which is preliminary data.</text>
</comment>
<gene>
    <name evidence="1" type="ORF">ACFFGN_28470</name>
</gene>
<dbReference type="Proteomes" id="UP001589890">
    <property type="component" value="Unassembled WGS sequence"/>
</dbReference>